<dbReference type="KEGG" id="metu:GNH96_08395"/>
<accession>A0A858Q836</accession>
<dbReference type="GO" id="GO:0016787">
    <property type="term" value="F:hydrolase activity"/>
    <property type="evidence" value="ECO:0007669"/>
    <property type="project" value="UniProtKB-KW"/>
</dbReference>
<dbReference type="GO" id="GO:0043682">
    <property type="term" value="F:P-type divalent copper transporter activity"/>
    <property type="evidence" value="ECO:0007669"/>
    <property type="project" value="TreeGrafter"/>
</dbReference>
<proteinExistence type="predicted"/>
<dbReference type="PANTHER" id="PTHR43520">
    <property type="entry name" value="ATP7, ISOFORM B"/>
    <property type="match status" value="1"/>
</dbReference>
<dbReference type="EMBL" id="CP046565">
    <property type="protein sequence ID" value="QJD29987.1"/>
    <property type="molecule type" value="Genomic_DNA"/>
</dbReference>
<name>A0A858Q836_9GAMM</name>
<reference evidence="3" key="1">
    <citation type="submission" date="2019-12" db="EMBL/GenBank/DDBJ databases">
        <authorList>
            <person name="Awala S.I."/>
            <person name="Rhee S.K."/>
        </authorList>
    </citation>
    <scope>NUCLEOTIDE SEQUENCE [LARGE SCALE GENOMIC DNA]</scope>
    <source>
        <strain evidence="3">IM1</strain>
    </source>
</reference>
<gene>
    <name evidence="2" type="ORF">GNH96_08395</name>
</gene>
<evidence type="ECO:0000256" key="1">
    <source>
        <dbReference type="ARBA" id="ARBA00022967"/>
    </source>
</evidence>
<dbReference type="SUPFAM" id="SSF56784">
    <property type="entry name" value="HAD-like"/>
    <property type="match status" value="1"/>
</dbReference>
<dbReference type="InterPro" id="IPR023214">
    <property type="entry name" value="HAD_sf"/>
</dbReference>
<dbReference type="GO" id="GO:0005507">
    <property type="term" value="F:copper ion binding"/>
    <property type="evidence" value="ECO:0007669"/>
    <property type="project" value="TreeGrafter"/>
</dbReference>
<dbReference type="AlphaFoldDB" id="A0A858Q836"/>
<dbReference type="GO" id="GO:0016020">
    <property type="term" value="C:membrane"/>
    <property type="evidence" value="ECO:0007669"/>
    <property type="project" value="TreeGrafter"/>
</dbReference>
<evidence type="ECO:0000313" key="2">
    <source>
        <dbReference type="EMBL" id="QJD29987.1"/>
    </source>
</evidence>
<organism evidence="2 3">
    <name type="scientific">Methylococcus geothermalis</name>
    <dbReference type="NCBI Taxonomy" id="2681310"/>
    <lineage>
        <taxon>Bacteria</taxon>
        <taxon>Pseudomonadati</taxon>
        <taxon>Pseudomonadota</taxon>
        <taxon>Gammaproteobacteria</taxon>
        <taxon>Methylococcales</taxon>
        <taxon>Methylococcaceae</taxon>
        <taxon>Methylococcus</taxon>
    </lineage>
</organism>
<dbReference type="InterPro" id="IPR036412">
    <property type="entry name" value="HAD-like_sf"/>
</dbReference>
<dbReference type="GO" id="GO:0000166">
    <property type="term" value="F:nucleotide binding"/>
    <property type="evidence" value="ECO:0007669"/>
    <property type="project" value="InterPro"/>
</dbReference>
<evidence type="ECO:0000313" key="3">
    <source>
        <dbReference type="Proteomes" id="UP000503004"/>
    </source>
</evidence>
<dbReference type="Gene3D" id="3.40.50.1000">
    <property type="entry name" value="HAD superfamily/HAD-like"/>
    <property type="match status" value="1"/>
</dbReference>
<keyword evidence="3" id="KW-1185">Reference proteome</keyword>
<protein>
    <submittedName>
        <fullName evidence="2">HAD family hydrolase</fullName>
    </submittedName>
</protein>
<dbReference type="PANTHER" id="PTHR43520:SF8">
    <property type="entry name" value="P-TYPE CU(+) TRANSPORTER"/>
    <property type="match status" value="1"/>
</dbReference>
<dbReference type="GO" id="GO:0055070">
    <property type="term" value="P:copper ion homeostasis"/>
    <property type="evidence" value="ECO:0007669"/>
    <property type="project" value="TreeGrafter"/>
</dbReference>
<keyword evidence="1" id="KW-1278">Translocase</keyword>
<sequence length="151" mass="16053">MVVRARELGATIRDAKNFTGVPGRGISARVGRHDLILGNAAWLTEQDISLESWEPIAASLAGEGKTPGYCAMDKGMVTIFGIADRPRANAPQALARLRRMGVRTLLVIGDGINDAPARVAAFGKPNPMIASAAMAFSSVSVVLNSLRLQRR</sequence>
<dbReference type="RefSeq" id="WP_169603267.1">
    <property type="nucleotide sequence ID" value="NZ_CP046565.1"/>
</dbReference>
<dbReference type="Proteomes" id="UP000503004">
    <property type="component" value="Chromosome"/>
</dbReference>
<keyword evidence="2" id="KW-0378">Hydrolase</keyword>
<dbReference type="Gene3D" id="3.40.1110.10">
    <property type="entry name" value="Calcium-transporting ATPase, cytoplasmic domain N"/>
    <property type="match status" value="1"/>
</dbReference>
<dbReference type="InterPro" id="IPR023299">
    <property type="entry name" value="ATPase_P-typ_cyto_dom_N"/>
</dbReference>
<dbReference type="SUPFAM" id="SSF81660">
    <property type="entry name" value="Metal cation-transporting ATPase, ATP-binding domain N"/>
    <property type="match status" value="1"/>
</dbReference>